<dbReference type="GO" id="GO:0003968">
    <property type="term" value="F:RNA-directed RNA polymerase activity"/>
    <property type="evidence" value="ECO:0007669"/>
    <property type="project" value="UniProtKB-KW"/>
</dbReference>
<organism evidence="7">
    <name type="scientific">Rhizoctonia solani negative-stranded virus 3</name>
    <dbReference type="NCBI Taxonomy" id="1708395"/>
    <lineage>
        <taxon>Viruses</taxon>
        <taxon>Riboviria</taxon>
    </lineage>
</organism>
<evidence type="ECO:0000259" key="6">
    <source>
        <dbReference type="PROSITE" id="PS50526"/>
    </source>
</evidence>
<dbReference type="EMBL" id="KP900903">
    <property type="protein sequence ID" value="ALD89111.1"/>
    <property type="molecule type" value="Genomic_RNA"/>
</dbReference>
<name>A0A0M4LB24_9VIRU</name>
<feature type="domain" description="RdRp catalytic" evidence="6">
    <location>
        <begin position="625"/>
        <end position="784"/>
    </location>
</feature>
<evidence type="ECO:0000256" key="4">
    <source>
        <dbReference type="ARBA" id="ARBA00030436"/>
    </source>
</evidence>
<evidence type="ECO:0000256" key="5">
    <source>
        <dbReference type="ARBA" id="ARBA00031012"/>
    </source>
</evidence>
<keyword evidence="7" id="KW-0696">RNA-directed RNA polymerase</keyword>
<proteinExistence type="predicted"/>
<keyword evidence="3" id="KW-0511">Multifunctional enzyme</keyword>
<keyword evidence="2" id="KW-0949">S-adenosyl-L-methionine</keyword>
<evidence type="ECO:0000256" key="2">
    <source>
        <dbReference type="ARBA" id="ARBA00022691"/>
    </source>
</evidence>
<accession>A0A0M4LB24</accession>
<dbReference type="GO" id="GO:0005524">
    <property type="term" value="F:ATP binding"/>
    <property type="evidence" value="ECO:0007669"/>
    <property type="project" value="InterPro"/>
</dbReference>
<evidence type="ECO:0000313" key="7">
    <source>
        <dbReference type="EMBL" id="ALD89111.1"/>
    </source>
</evidence>
<keyword evidence="7" id="KW-0808">Transferase</keyword>
<dbReference type="GO" id="GO:0004482">
    <property type="term" value="F:mRNA 5'-cap (guanine-N7-)-methyltransferase activity"/>
    <property type="evidence" value="ECO:0007669"/>
    <property type="project" value="InterPro"/>
</dbReference>
<evidence type="ECO:0000256" key="1">
    <source>
        <dbReference type="ARBA" id="ARBA00012494"/>
    </source>
</evidence>
<dbReference type="Pfam" id="PF00946">
    <property type="entry name" value="Mononeg_RNA_pol"/>
    <property type="match status" value="1"/>
</dbReference>
<evidence type="ECO:0000256" key="3">
    <source>
        <dbReference type="ARBA" id="ARBA00023268"/>
    </source>
</evidence>
<dbReference type="PROSITE" id="PS50526">
    <property type="entry name" value="RDRP_SSRNA_NEG_NONSEG"/>
    <property type="match status" value="1"/>
</dbReference>
<reference evidence="7" key="1">
    <citation type="journal article" date="2016" name="J. Virol.">
        <title>Identification of diverse mycoviruses through metatranscriptomics characterization of the viromes of five major fungal plant pathogens.</title>
        <authorList>
            <person name="Marzano S.-Y.L."/>
            <person name="Nelson B.D."/>
            <person name="Ajayi-Oyetunde O."/>
            <person name="Bradley C.A."/>
            <person name="Hughes T.J."/>
            <person name="Hartman G.L."/>
            <person name="Eastburn D.M."/>
            <person name="Domier L.L."/>
        </authorList>
    </citation>
    <scope>NUCLEOTIDE SEQUENCE</scope>
    <source>
        <strain evidence="7">DK13-3</strain>
    </source>
</reference>
<dbReference type="EC" id="2.7.7.48" evidence="1"/>
<dbReference type="InterPro" id="IPR014023">
    <property type="entry name" value="Mononeg_RNA_pol_cat"/>
</dbReference>
<protein>
    <recommendedName>
        <fullName evidence="1">RNA-directed RNA polymerase</fullName>
        <ecNumber evidence="1">2.7.7.48</ecNumber>
    </recommendedName>
    <alternativeName>
        <fullName evidence="5">Replicase</fullName>
    </alternativeName>
    <alternativeName>
        <fullName evidence="4">Transcriptase</fullName>
    </alternativeName>
</protein>
<keyword evidence="7" id="KW-0548">Nucleotidyltransferase</keyword>
<sequence>MSHTLTPRAFKAAFSAINSNPKNDEVKEYIIPIIKEETEGPFYDYTNETIEPRTEIPSRLDTPLIPYPKSISLYLESYDADYLKDWQTIHRIAITKLVEEYRISSKKCHNSGSKLSTVIDDLKGFQRLSYTARGVPTHKASYAAAADMAFYDLSLMIDKSAPGHASNAPKCASVDFLLIIQRLRGLMMKGKETIASSEFEPSLIKTDNGVWNFYCYNEAYNYDIFLYGEHFLITHCDSPNAFLGPKSYLDYLYTLADVENNVTIISAMHEYCDFEELIKLLVSSVIEYRPHNNLVTFYKNYEALCLYLSDLKSGEVANWDPILDTISNMIETSNEFTNDKLDLEWAIEEINKPTENYKGNNLFRRMMNAICHLSPLQLLEASSLHKFVFFAEVDVIKGLKKFVSRTHTKVSVERDNLVELISMTKREFIINYYKRHEALPNLIFPEDKILIAANYLKSKSYTQLEEYPLTWWYDFKMGKTLDYVDGGHPVEYAKDKGAIIQDIHYGPMDNKRELIQVMSEPEYKTRGFLSKISTIPREQEFIKTKIKRDSRHFEFPVRLCEKEKEQKVEARLFGVADAKFKHEMSSYMSRAKEVLSYFDENYMTMSDSSRKEDLHDMAQLLERDDTLAIMIDITGHNQSMQPDNTEELLEFIGNIYGEDGWGKLSYLFNNLEIYHYNHYTNEVHISRGQHGGIEGWMNPVWTLITLQQVKLLRYTTPLIINKIAGYSDDVSFIITTTDQSDEFISKALNIVSRELGRLGFVVKPQQSAVSKKRVTMLRTHYVEGKRADSTLKRLLSLSTANSDKLSCEEFEINAISSSTSSAMEGSYHVKTATMLKWYKACMVSFRTFAMLFEERRINSMLSPIKLPTDIASILYNIDGSDIRVYEKHRSEVEKTIGIKLNRIKENMSIGFEEEYFRRWITDIKRTSLENIKSISVPDALLYLTSYHEFIPKLWMYFLAMPQSMGGLGMELCINQCISGHSDNLFRQIYYIHRIFNTIAGDSKYFNECIVMALKHHTLSPKEEGEILDKYLEFDPMIEIENSTISTDRKKADEIRLLSNKWLLNSKIRSALSKVQSSLFSRMKSILKNKRLIDMLKAYDTRTKLAIGLTNIFRKNYSHRVIQFYYENSYLSMAQYLLKKLETSSSLLNGVKNLESIKTSISVRARNNALEMFSCTGMTFGSINKETDILSYLIDRRHIIAPDIKFVDIEEPLYDHLLALSSIENSIMTVYPTTPKEYKNGTYGYKLGMRSSETLYKGEINEEDTILSAREEILVCKLVSVTKWAVLKNNKDYYKGTENLEYDYILACNWALSTFISENFYDLELYVPLNMGGEILHRIPNQKFKTKVATRVLPNTIQNMKAMLDQKYITDHKLQDSNINFEYLRYRITLIYAMNYHYDNTIPIVESYNLSSYANIHDVQDYQPVLIDKSGSSSIIHPLFNLKDRINLSKISVGTLAYLYSDNIKDVVFSRFGDKNENIMRKILERNELIIIDYYNSLSKEMLIIDFGIDSLNTWRPLMTKLRRLTSEYDNNTDIEMYTMIIRVISNWIHERTYSNYKSAAKIKYSGHISNLRLSSGELSDEYKSLVAYLKLNRNKVAEDMSKNYRSPIIESMARHFSLLSSDLFLDLSLGYCLHLRKRGNYLEIDAGATFSSVKETILNSQFNLNLPESLKTTIFYIGQSRLLEILDSRKNIFINILKKIDENTEEVEYYEEKVNLKYPSISLNIGELKIPQTVLEVVYRNFEIGVESLSDLSILNKSLKAMKRISELYTNQEAFASPTGSDSLVGQYGYFKALLDYGVLNPKSTVINLAAGRGDGRIACKMNNIISKDYSRPSLFSKIRVVEGVESDVDFDLTKYDSIPHVENGSFIHIDISHISGDISGLEDTILNLLSNDCDVSLRANSIKGLSNDFIESIKSLNISISIWHATSRKILPYQVYMLFRRVTTTPRTNFNKLEDMSEYKMMMNLWISTVSLNNLYNYPTEDILNSITALLPDTLNAEELIKAIETSTNEDRISNSIKQLIKLGEIPDYCIIDLKTYEKMVESDGLEIVSIEVPGRHECYPITEEYEIGHEKRKGFKYWKEAINELSNKTRASRAFYISEQPFSVIDKLSHYYPVSKYRSFFHNINSLYRDGYDLRKSNYEEYIKILAEHSGNAVSMRNNDNAMIREVLSIVIIAAMKYSYSWGIESLIPMKSSNLKDKNSANKKISIYRKLGSLFLKLRTTDAISENTYQSLNNIESNINKRNSMKMRNITESEKYSGDDEKYNEFRRMFATTTESFLDKINDGTIDLGPSIMLDTQTSIEDLLDGDRVKVVSGALGVGGEINVSAIVNQNSLSGIFGGLSGESNFMDTMKSYMDNYDMDGNEEGMNWDDGFEYEEEY</sequence>